<protein>
    <recommendedName>
        <fullName evidence="4">EamA-like transporter family protein</fullName>
    </recommendedName>
</protein>
<comment type="caution">
    <text evidence="2">The sequence shown here is derived from an EMBL/GenBank/DDBJ whole genome shotgun (WGS) entry which is preliminary data.</text>
</comment>
<dbReference type="GO" id="GO:0005886">
    <property type="term" value="C:plasma membrane"/>
    <property type="evidence" value="ECO:0007669"/>
    <property type="project" value="TreeGrafter"/>
</dbReference>
<feature type="transmembrane region" description="Helical" evidence="1">
    <location>
        <begin position="30"/>
        <end position="49"/>
    </location>
</feature>
<gene>
    <name evidence="2" type="ORF">CCE28_08935</name>
</gene>
<dbReference type="RefSeq" id="WP_095133117.1">
    <property type="nucleotide sequence ID" value="NZ_NIBG01000006.1"/>
</dbReference>
<keyword evidence="3" id="KW-1185">Reference proteome</keyword>
<feature type="transmembrane region" description="Helical" evidence="1">
    <location>
        <begin position="61"/>
        <end position="78"/>
    </location>
</feature>
<evidence type="ECO:0000313" key="2">
    <source>
        <dbReference type="EMBL" id="PAB59680.1"/>
    </source>
</evidence>
<proteinExistence type="predicted"/>
<organism evidence="2 3">
    <name type="scientific">Anaeromicrobium sediminis</name>
    <dbReference type="NCBI Taxonomy" id="1478221"/>
    <lineage>
        <taxon>Bacteria</taxon>
        <taxon>Bacillati</taxon>
        <taxon>Bacillota</taxon>
        <taxon>Clostridia</taxon>
        <taxon>Peptostreptococcales</taxon>
        <taxon>Thermotaleaceae</taxon>
        <taxon>Anaeromicrobium</taxon>
    </lineage>
</organism>
<dbReference type="Proteomes" id="UP000216024">
    <property type="component" value="Unassembled WGS sequence"/>
</dbReference>
<keyword evidence="1" id="KW-0472">Membrane</keyword>
<dbReference type="PANTHER" id="PTHR34821">
    <property type="entry name" value="INNER MEMBRANE PROTEIN YDCZ"/>
    <property type="match status" value="1"/>
</dbReference>
<dbReference type="AlphaFoldDB" id="A0A267MLN4"/>
<accession>A0A267MLN4</accession>
<dbReference type="OrthoDB" id="7864805at2"/>
<sequence>MYKVGAIFTGVIIAIMISLNGMLANGIGNYLAVFIIHITGAVGVLMFLMMSKKKINIKKHIPLYLFSGGALGVIIVIFNNLCFKYLGMSLTLSLGLAGQSIAACIIDHFGLFGMNTHKFQKEKLIGYGVVIGGIVVMTVF</sequence>
<dbReference type="InterPro" id="IPR006750">
    <property type="entry name" value="YdcZ"/>
</dbReference>
<keyword evidence="1" id="KW-1133">Transmembrane helix</keyword>
<name>A0A267MLN4_9FIRM</name>
<feature type="transmembrane region" description="Helical" evidence="1">
    <location>
        <begin position="7"/>
        <end position="24"/>
    </location>
</feature>
<evidence type="ECO:0000256" key="1">
    <source>
        <dbReference type="SAM" id="Phobius"/>
    </source>
</evidence>
<dbReference type="EMBL" id="NIBG01000006">
    <property type="protein sequence ID" value="PAB59680.1"/>
    <property type="molecule type" value="Genomic_DNA"/>
</dbReference>
<evidence type="ECO:0000313" key="3">
    <source>
        <dbReference type="Proteomes" id="UP000216024"/>
    </source>
</evidence>
<evidence type="ECO:0008006" key="4">
    <source>
        <dbReference type="Google" id="ProtNLM"/>
    </source>
</evidence>
<feature type="transmembrane region" description="Helical" evidence="1">
    <location>
        <begin position="90"/>
        <end position="112"/>
    </location>
</feature>
<reference evidence="2 3" key="1">
    <citation type="submission" date="2017-06" db="EMBL/GenBank/DDBJ databases">
        <title>Draft genome sequence of anaerobic fermentative bacterium Anaeromicrobium sediminis DY2726D isolated from West Pacific Ocean sediments.</title>
        <authorList>
            <person name="Zeng X."/>
        </authorList>
    </citation>
    <scope>NUCLEOTIDE SEQUENCE [LARGE SCALE GENOMIC DNA]</scope>
    <source>
        <strain evidence="2 3">DY2726D</strain>
    </source>
</reference>
<dbReference type="Pfam" id="PF04657">
    <property type="entry name" value="DMT_YdcZ"/>
    <property type="match status" value="1"/>
</dbReference>
<dbReference type="PANTHER" id="PTHR34821:SF2">
    <property type="entry name" value="INNER MEMBRANE PROTEIN YDCZ"/>
    <property type="match status" value="1"/>
</dbReference>
<keyword evidence="1" id="KW-0812">Transmembrane</keyword>
<feature type="transmembrane region" description="Helical" evidence="1">
    <location>
        <begin position="124"/>
        <end position="139"/>
    </location>
</feature>